<feature type="region of interest" description="Disordered" evidence="1">
    <location>
        <begin position="52"/>
        <end position="83"/>
    </location>
</feature>
<comment type="caution">
    <text evidence="2">The sequence shown here is derived from an EMBL/GenBank/DDBJ whole genome shotgun (WGS) entry which is preliminary data.</text>
</comment>
<reference evidence="2 3" key="1">
    <citation type="submission" date="2024-02" db="EMBL/GenBank/DDBJ databases">
        <title>De novo assembly and annotation of 12 fungi associated with fruit tree decline syndrome in Ontario, Canada.</title>
        <authorList>
            <person name="Sulman M."/>
            <person name="Ellouze W."/>
            <person name="Ilyukhin E."/>
        </authorList>
    </citation>
    <scope>NUCLEOTIDE SEQUENCE [LARGE SCALE GENOMIC DNA]</scope>
    <source>
        <strain evidence="2 3">M97-236</strain>
    </source>
</reference>
<sequence length="394" mass="42518">MTTSYTGPCLSPSSSLPPVRSLITATEEQVSAALRGLQTLYCPLRLPNLPKTSSRRKDLSAASGVSTPVPVDSGYVSQDEDEDDEAAIEEVTAAIRADPFERTFATRWLTSLISRVEEMDFPEETKSQIIDDAAFILSSFSDSNKDEEEEALTREFSFPTDLGAPIEVTLNDAPLTGADHTDVGLQSWGASIVLSSMMCADPSRFGLSSISLPERPSIIELGAGTGLVSLTLAKLLPALSIYPAGISASDYHPTVLANLQDNINTNFPPGENVNMPVGAMALDWSTPPPDLAHSSNFLVAADVVYAPQHATWLRDCAAGLMTADGVFWLIVTVRQNGKFEGIPDTVEAAFVPELCPKDESGRSFKILERTEVEKRRGIGRGDEKGYNLYKIGWA</sequence>
<evidence type="ECO:0000313" key="3">
    <source>
        <dbReference type="Proteomes" id="UP001521222"/>
    </source>
</evidence>
<dbReference type="Pfam" id="PF10294">
    <property type="entry name" value="Methyltransf_16"/>
    <property type="match status" value="1"/>
</dbReference>
<protein>
    <recommendedName>
        <fullName evidence="4">S-adenosylmethionine-dependent methyltransferase</fullName>
    </recommendedName>
</protein>
<dbReference type="InterPro" id="IPR029063">
    <property type="entry name" value="SAM-dependent_MTases_sf"/>
</dbReference>
<dbReference type="InterPro" id="IPR019410">
    <property type="entry name" value="Methyltransf_16"/>
</dbReference>
<dbReference type="SUPFAM" id="SSF53335">
    <property type="entry name" value="S-adenosyl-L-methionine-dependent methyltransferases"/>
    <property type="match status" value="1"/>
</dbReference>
<name>A0ABR3RAB5_9PLEO</name>
<dbReference type="EMBL" id="JAKIXB020000016">
    <property type="protein sequence ID" value="KAL1601297.1"/>
    <property type="molecule type" value="Genomic_DNA"/>
</dbReference>
<proteinExistence type="predicted"/>
<dbReference type="Proteomes" id="UP001521222">
    <property type="component" value="Unassembled WGS sequence"/>
</dbReference>
<organism evidence="2 3">
    <name type="scientific">Nothophoma quercina</name>
    <dbReference type="NCBI Taxonomy" id="749835"/>
    <lineage>
        <taxon>Eukaryota</taxon>
        <taxon>Fungi</taxon>
        <taxon>Dikarya</taxon>
        <taxon>Ascomycota</taxon>
        <taxon>Pezizomycotina</taxon>
        <taxon>Dothideomycetes</taxon>
        <taxon>Pleosporomycetidae</taxon>
        <taxon>Pleosporales</taxon>
        <taxon>Pleosporineae</taxon>
        <taxon>Didymellaceae</taxon>
        <taxon>Nothophoma</taxon>
    </lineage>
</organism>
<dbReference type="Gene3D" id="3.40.50.150">
    <property type="entry name" value="Vaccinia Virus protein VP39"/>
    <property type="match status" value="1"/>
</dbReference>
<evidence type="ECO:0000313" key="2">
    <source>
        <dbReference type="EMBL" id="KAL1601297.1"/>
    </source>
</evidence>
<dbReference type="PANTHER" id="PTHR14614">
    <property type="entry name" value="HEPATOCELLULAR CARCINOMA-ASSOCIATED ANTIGEN"/>
    <property type="match status" value="1"/>
</dbReference>
<dbReference type="PANTHER" id="PTHR14614:SF147">
    <property type="entry name" value="S-ADENOSYLMETHIONINE-DEPENDENT METHYLTRANSFERASE OF THE SEVEN BETA-STRAND FAMILY"/>
    <property type="match status" value="1"/>
</dbReference>
<evidence type="ECO:0000256" key="1">
    <source>
        <dbReference type="SAM" id="MobiDB-lite"/>
    </source>
</evidence>
<accession>A0ABR3RAB5</accession>
<keyword evidence="3" id="KW-1185">Reference proteome</keyword>
<evidence type="ECO:0008006" key="4">
    <source>
        <dbReference type="Google" id="ProtNLM"/>
    </source>
</evidence>
<gene>
    <name evidence="2" type="ORF">SLS59_005451</name>
</gene>